<dbReference type="AlphaFoldDB" id="A0A329R1N8"/>
<proteinExistence type="predicted"/>
<dbReference type="SUPFAM" id="SSF46785">
    <property type="entry name" value="Winged helix' DNA-binding domain"/>
    <property type="match status" value="1"/>
</dbReference>
<gene>
    <name evidence="2" type="ORF">DC345_04870</name>
</gene>
<feature type="region of interest" description="Disordered" evidence="1">
    <location>
        <begin position="106"/>
        <end position="175"/>
    </location>
</feature>
<feature type="compositionally biased region" description="Basic and acidic residues" evidence="1">
    <location>
        <begin position="327"/>
        <end position="340"/>
    </location>
</feature>
<protein>
    <submittedName>
        <fullName evidence="2">Uncharacterized protein</fullName>
    </submittedName>
</protein>
<dbReference type="InterPro" id="IPR036390">
    <property type="entry name" value="WH_DNA-bd_sf"/>
</dbReference>
<reference evidence="2 3" key="1">
    <citation type="submission" date="2018-04" db="EMBL/GenBank/DDBJ databases">
        <title>Paenibacillus taichungensis Genome sequencing and assembly.</title>
        <authorList>
            <person name="Xu J."/>
            <person name="Rensing C."/>
            <person name="Mazhar H.S."/>
        </authorList>
    </citation>
    <scope>NUCLEOTIDE SEQUENCE [LARGE SCALE GENOMIC DNA]</scope>
    <source>
        <strain evidence="2 3">NC1</strain>
    </source>
</reference>
<feature type="compositionally biased region" description="Basic and acidic residues" evidence="1">
    <location>
        <begin position="107"/>
        <end position="141"/>
    </location>
</feature>
<feature type="compositionally biased region" description="Polar residues" evidence="1">
    <location>
        <begin position="142"/>
        <end position="173"/>
    </location>
</feature>
<evidence type="ECO:0000313" key="2">
    <source>
        <dbReference type="EMBL" id="RAW18467.1"/>
    </source>
</evidence>
<dbReference type="Proteomes" id="UP000250642">
    <property type="component" value="Unassembled WGS sequence"/>
</dbReference>
<comment type="caution">
    <text evidence="2">The sequence shown here is derived from an EMBL/GenBank/DDBJ whole genome shotgun (WGS) entry which is preliminary data.</text>
</comment>
<evidence type="ECO:0000313" key="3">
    <source>
        <dbReference type="Proteomes" id="UP000250642"/>
    </source>
</evidence>
<dbReference type="RefSeq" id="WP_113052134.1">
    <property type="nucleotide sequence ID" value="NZ_QEVW01000003.1"/>
</dbReference>
<organism evidence="2 3">
    <name type="scientific">Paenibacillus taichungensis</name>
    <dbReference type="NCBI Taxonomy" id="484184"/>
    <lineage>
        <taxon>Bacteria</taxon>
        <taxon>Bacillati</taxon>
        <taxon>Bacillota</taxon>
        <taxon>Bacilli</taxon>
        <taxon>Bacillales</taxon>
        <taxon>Paenibacillaceae</taxon>
        <taxon>Paenibacillus</taxon>
    </lineage>
</organism>
<sequence length="340" mass="38412">MPDGSYPFPIYSGILEPDHYKNIGNAIWLFLWCISSTTKEIEEEETVWGVVLGGKPMKLSEIAGYFGVNDKTVSRWMDALEQHHYIDVTRAPRGLILKVRNSKKRSDRNVRSVESKRTKLSDHEVSDKTNMSDHNHSDKTILSDQSPSDQTILSDQSPSDQTEMSDHTANLGSDRTKLSDLKDITTTTVTTANTSQSWDDILNPIPPDDESGGMIEILNAYCQMHNKLDINVSQKERLAMGKMVAGGTPNPFTIQTMASLLQAKRQREGNTFKLPKSFLYYVEGIEEAWKLHQAGGQQPVRPYVVPKSEPPAATQPRRLSRQQQELADLRRRAEEERKRG</sequence>
<accession>A0A329R1N8</accession>
<name>A0A329R1N8_9BACL</name>
<evidence type="ECO:0000256" key="1">
    <source>
        <dbReference type="SAM" id="MobiDB-lite"/>
    </source>
</evidence>
<dbReference type="EMBL" id="QEVW01000003">
    <property type="protein sequence ID" value="RAW18467.1"/>
    <property type="molecule type" value="Genomic_DNA"/>
</dbReference>
<feature type="region of interest" description="Disordered" evidence="1">
    <location>
        <begin position="300"/>
        <end position="340"/>
    </location>
</feature>